<evidence type="ECO:0000256" key="5">
    <source>
        <dbReference type="ARBA" id="ARBA00022833"/>
    </source>
</evidence>
<comment type="caution">
    <text evidence="11">The sequence shown here is derived from an EMBL/GenBank/DDBJ whole genome shotgun (WGS) entry which is preliminary data.</text>
</comment>
<dbReference type="OrthoDB" id="48943at2759"/>
<dbReference type="GO" id="GO:0016829">
    <property type="term" value="F:lyase activity"/>
    <property type="evidence" value="ECO:0007669"/>
    <property type="project" value="UniProtKB-KW"/>
</dbReference>
<reference evidence="11" key="1">
    <citation type="submission" date="2020-12" db="EMBL/GenBank/DDBJ databases">
        <authorList>
            <person name="Iha C."/>
        </authorList>
    </citation>
    <scope>NUCLEOTIDE SEQUENCE</scope>
</reference>
<accession>A0A8S1J6Z2</accession>
<dbReference type="GO" id="GO:0051539">
    <property type="term" value="F:4 iron, 4 sulfur cluster binding"/>
    <property type="evidence" value="ECO:0007669"/>
    <property type="project" value="UniProtKB-KW"/>
</dbReference>
<dbReference type="InterPro" id="IPR002817">
    <property type="entry name" value="ThiC/BzaA/B"/>
</dbReference>
<evidence type="ECO:0000256" key="6">
    <source>
        <dbReference type="ARBA" id="ARBA00023004"/>
    </source>
</evidence>
<dbReference type="PANTHER" id="PTHR30557">
    <property type="entry name" value="THIAMINE BIOSYNTHESIS PROTEIN THIC"/>
    <property type="match status" value="1"/>
</dbReference>
<dbReference type="Gene3D" id="3.20.20.540">
    <property type="entry name" value="Radical SAM ThiC family, central domain"/>
    <property type="match status" value="1"/>
</dbReference>
<evidence type="ECO:0000259" key="10">
    <source>
        <dbReference type="Pfam" id="PF13667"/>
    </source>
</evidence>
<dbReference type="EMBL" id="CAJHUC010001549">
    <property type="protein sequence ID" value="CAD7701482.1"/>
    <property type="molecule type" value="Genomic_DNA"/>
</dbReference>
<evidence type="ECO:0000256" key="3">
    <source>
        <dbReference type="ARBA" id="ARBA00022691"/>
    </source>
</evidence>
<feature type="compositionally biased region" description="Low complexity" evidence="9">
    <location>
        <begin position="1"/>
        <end position="20"/>
    </location>
</feature>
<proteinExistence type="predicted"/>
<keyword evidence="8" id="KW-0456">Lyase</keyword>
<evidence type="ECO:0000256" key="7">
    <source>
        <dbReference type="ARBA" id="ARBA00023014"/>
    </source>
</evidence>
<keyword evidence="3" id="KW-0949">S-adenosyl-L-methionine</keyword>
<dbReference type="GO" id="GO:0046872">
    <property type="term" value="F:metal ion binding"/>
    <property type="evidence" value="ECO:0007669"/>
    <property type="project" value="UniProtKB-KW"/>
</dbReference>
<sequence length="408" mass="45387">MAASQPARAIPAAPLRAPCRSPVRPIPDHRPLVTSQALAGKRAGPDGKLSEEEERARLEGTDAFKELVSLSRRQSVNRPQKAEDLSFRQRPVFEDCFPGSEKCWKEVQHNGEVLRVPFRRVHLTDNNGHFDLYDTSGPQGVDPRVGLPKLRTSWVAKREQDSVCTQMFYARQGTITEEMAYVAAREGMDVEFVRSEVARGRAIIPANRKHLELEPTIIGRKFLTKINANIGNSAVSSSIEEEVEKLQWSAIWGADTLMDLSTGVNIHETREWIMRNSPIPIGTVPIYQTLEKANGVVEDITWELFRETLIEQAEQGVDYWTIHAGVRLQFIHLTANRITGIVSRGGSIHAKLASLSTQRTLRTSTGMTSWTSAVNMIYHCPSGTGSGQAASLTRMTKPSLLNSRHKGS</sequence>
<keyword evidence="7" id="KW-0411">Iron-sulfur</keyword>
<keyword evidence="4" id="KW-0479">Metal-binding</keyword>
<evidence type="ECO:0000256" key="9">
    <source>
        <dbReference type="SAM" id="MobiDB-lite"/>
    </source>
</evidence>
<evidence type="ECO:0000313" key="12">
    <source>
        <dbReference type="Proteomes" id="UP000708148"/>
    </source>
</evidence>
<evidence type="ECO:0000313" key="11">
    <source>
        <dbReference type="EMBL" id="CAD7701482.1"/>
    </source>
</evidence>
<keyword evidence="2" id="KW-0004">4Fe-4S</keyword>
<dbReference type="InterPro" id="IPR038521">
    <property type="entry name" value="ThiC/Bza_core_dom"/>
</dbReference>
<name>A0A8S1J6Z2_9CHLO</name>
<keyword evidence="12" id="KW-1185">Reference proteome</keyword>
<evidence type="ECO:0000256" key="8">
    <source>
        <dbReference type="ARBA" id="ARBA00023239"/>
    </source>
</evidence>
<dbReference type="GO" id="GO:0009228">
    <property type="term" value="P:thiamine biosynthetic process"/>
    <property type="evidence" value="ECO:0007669"/>
    <property type="project" value="InterPro"/>
</dbReference>
<dbReference type="InterPro" id="IPR025747">
    <property type="entry name" value="ThiC-associated_dom"/>
</dbReference>
<protein>
    <recommendedName>
        <fullName evidence="10">ThiC-associated domain-containing protein</fullName>
    </recommendedName>
</protein>
<comment type="cofactor">
    <cofactor evidence="1">
        <name>[4Fe-4S] cluster</name>
        <dbReference type="ChEBI" id="CHEBI:49883"/>
    </cofactor>
</comment>
<evidence type="ECO:0000256" key="1">
    <source>
        <dbReference type="ARBA" id="ARBA00001966"/>
    </source>
</evidence>
<dbReference type="Pfam" id="PF13667">
    <property type="entry name" value="ThiC-associated"/>
    <property type="match status" value="1"/>
</dbReference>
<feature type="domain" description="ThiC-associated" evidence="10">
    <location>
        <begin position="97"/>
        <end position="160"/>
    </location>
</feature>
<feature type="compositionally biased region" description="Basic and acidic residues" evidence="9">
    <location>
        <begin position="43"/>
        <end position="57"/>
    </location>
</feature>
<feature type="region of interest" description="Disordered" evidence="9">
    <location>
        <begin position="1"/>
        <end position="57"/>
    </location>
</feature>
<organism evidence="11 12">
    <name type="scientific">Ostreobium quekettii</name>
    <dbReference type="NCBI Taxonomy" id="121088"/>
    <lineage>
        <taxon>Eukaryota</taxon>
        <taxon>Viridiplantae</taxon>
        <taxon>Chlorophyta</taxon>
        <taxon>core chlorophytes</taxon>
        <taxon>Ulvophyceae</taxon>
        <taxon>TCBD clade</taxon>
        <taxon>Bryopsidales</taxon>
        <taxon>Ostreobineae</taxon>
        <taxon>Ostreobiaceae</taxon>
        <taxon>Ostreobium</taxon>
    </lineage>
</organism>
<gene>
    <name evidence="11" type="ORF">OSTQU699_LOCUS6841</name>
</gene>
<keyword evidence="5" id="KW-0862">Zinc</keyword>
<dbReference type="AlphaFoldDB" id="A0A8S1J6Z2"/>
<dbReference type="Proteomes" id="UP000708148">
    <property type="component" value="Unassembled WGS sequence"/>
</dbReference>
<evidence type="ECO:0000256" key="4">
    <source>
        <dbReference type="ARBA" id="ARBA00022723"/>
    </source>
</evidence>
<dbReference type="Pfam" id="PF01964">
    <property type="entry name" value="ThiC_Rad_SAM"/>
    <property type="match status" value="1"/>
</dbReference>
<dbReference type="PANTHER" id="PTHR30557:SF1">
    <property type="entry name" value="PHOSPHOMETHYLPYRIMIDINE SYNTHASE, CHLOROPLASTIC"/>
    <property type="match status" value="1"/>
</dbReference>
<evidence type="ECO:0000256" key="2">
    <source>
        <dbReference type="ARBA" id="ARBA00022485"/>
    </source>
</evidence>
<keyword evidence="6" id="KW-0408">Iron</keyword>